<keyword evidence="4" id="KW-0645">Protease</keyword>
<feature type="compositionally biased region" description="Basic and acidic residues" evidence="1">
    <location>
        <begin position="421"/>
        <end position="437"/>
    </location>
</feature>
<accession>L0DIK5</accession>
<dbReference type="PANTHER" id="PTHR22576">
    <property type="entry name" value="MUCOSA ASSOCIATED LYMPHOID TISSUE LYMPHOMA TRANSLOCATION PROTEIN 1/PARACASPASE"/>
    <property type="match status" value="1"/>
</dbReference>
<dbReference type="SMART" id="SM00228">
    <property type="entry name" value="PDZ"/>
    <property type="match status" value="2"/>
</dbReference>
<protein>
    <submittedName>
        <fullName evidence="4">Trypsin-like serine protease with C-terminal PDZ domain</fullName>
    </submittedName>
</protein>
<keyword evidence="5" id="KW-1185">Reference proteome</keyword>
<evidence type="ECO:0000259" key="3">
    <source>
        <dbReference type="PROSITE" id="PS50106"/>
    </source>
</evidence>
<dbReference type="GO" id="GO:0004197">
    <property type="term" value="F:cysteine-type endopeptidase activity"/>
    <property type="evidence" value="ECO:0007669"/>
    <property type="project" value="InterPro"/>
</dbReference>
<feature type="domain" description="PDZ" evidence="3">
    <location>
        <begin position="310"/>
        <end position="377"/>
    </location>
</feature>
<dbReference type="PROSITE" id="PS50106">
    <property type="entry name" value="PDZ"/>
    <property type="match status" value="1"/>
</dbReference>
<dbReference type="InterPro" id="IPR018247">
    <property type="entry name" value="EF_Hand_1_Ca_BS"/>
</dbReference>
<dbReference type="eggNOG" id="COG0265">
    <property type="taxonomic scope" value="Bacteria"/>
</dbReference>
<dbReference type="RefSeq" id="WP_015247601.1">
    <property type="nucleotide sequence ID" value="NC_019892.1"/>
</dbReference>
<dbReference type="Pfam" id="PF00656">
    <property type="entry name" value="Peptidase_C14"/>
    <property type="match status" value="1"/>
</dbReference>
<dbReference type="GO" id="GO:0006508">
    <property type="term" value="P:proteolysis"/>
    <property type="evidence" value="ECO:0007669"/>
    <property type="project" value="UniProtKB-KW"/>
</dbReference>
<name>L0DIK5_SINAD</name>
<evidence type="ECO:0000256" key="2">
    <source>
        <dbReference type="SAM" id="SignalP"/>
    </source>
</evidence>
<feature type="region of interest" description="Disordered" evidence="1">
    <location>
        <begin position="294"/>
        <end position="317"/>
    </location>
</feature>
<sequence>MRFLHPRLPGLILAVAGVLAAGPARSQAPKAQAGQKYALLVGVRQYNPNELRELPYSEPDVVELAGLLKDAGYRQVVTLTQTTGATNSRLLPLAENIRATLKGMLEDREPEDSVVLAFAGHGVQFSGSAENYFCPMDAKLADRATLISFADVYRQLEACAAGVRVMLVDACRNDPQSDNSRARSVVKLESVTRPQQRRPPGGVAALFSCSEGEKSFEHAELKHGVFFHYVIEGLKGKADLDKDGTVDVEELARYTKRSVPDFVKEQYGFDVRQMPVLRGEISGLATIVGPLPLEPAPNGTPPLGPTPGTPARPEKDRRSRIGVAFSPLSPAAAQAIGVDPMMKGALVVGLLPGGPAEKAGLKVNDVVTSFNQQPFIELPSFKERLAASAIGKPLTLAYHRNGQEQSVVIVPVPTEEAIFEQEKTTPAKPPEAEDRRRAMPGGGGPQTALQEFGLEVQPLTAELARDAGLKESDGLLIRAVREGSPASAQGLAPGLAITQMVKDKNLQSVKRVSDLEALAEKSEDLTLYVKSSKIPGAFVTLKKARPGPPPR</sequence>
<dbReference type="InterPro" id="IPR036034">
    <property type="entry name" value="PDZ_sf"/>
</dbReference>
<gene>
    <name evidence="4" type="ordered locus">Sinac_4277</name>
</gene>
<proteinExistence type="predicted"/>
<organism evidence="4 5">
    <name type="scientific">Singulisphaera acidiphila (strain ATCC BAA-1392 / DSM 18658 / VKM B-2454 / MOB10)</name>
    <dbReference type="NCBI Taxonomy" id="886293"/>
    <lineage>
        <taxon>Bacteria</taxon>
        <taxon>Pseudomonadati</taxon>
        <taxon>Planctomycetota</taxon>
        <taxon>Planctomycetia</taxon>
        <taxon>Isosphaerales</taxon>
        <taxon>Isosphaeraceae</taxon>
        <taxon>Singulisphaera</taxon>
    </lineage>
</organism>
<dbReference type="InterPro" id="IPR011600">
    <property type="entry name" value="Pept_C14_caspase"/>
</dbReference>
<dbReference type="InterPro" id="IPR001478">
    <property type="entry name" value="PDZ"/>
</dbReference>
<dbReference type="Gene3D" id="2.30.42.10">
    <property type="match status" value="2"/>
</dbReference>
<feature type="region of interest" description="Disordered" evidence="1">
    <location>
        <begin position="421"/>
        <end position="448"/>
    </location>
</feature>
<dbReference type="InterPro" id="IPR052039">
    <property type="entry name" value="Caspase-related_regulators"/>
</dbReference>
<evidence type="ECO:0000313" key="4">
    <source>
        <dbReference type="EMBL" id="AGA28476.1"/>
    </source>
</evidence>
<evidence type="ECO:0000256" key="1">
    <source>
        <dbReference type="SAM" id="MobiDB-lite"/>
    </source>
</evidence>
<dbReference type="KEGG" id="saci:Sinac_4277"/>
<dbReference type="SUPFAM" id="SSF50156">
    <property type="entry name" value="PDZ domain-like"/>
    <property type="match status" value="2"/>
</dbReference>
<dbReference type="EMBL" id="CP003364">
    <property type="protein sequence ID" value="AGA28476.1"/>
    <property type="molecule type" value="Genomic_DNA"/>
</dbReference>
<dbReference type="STRING" id="886293.Sinac_4277"/>
<dbReference type="AlphaFoldDB" id="L0DIK5"/>
<dbReference type="Pfam" id="PF13180">
    <property type="entry name" value="PDZ_2"/>
    <property type="match status" value="1"/>
</dbReference>
<dbReference type="Proteomes" id="UP000010798">
    <property type="component" value="Chromosome"/>
</dbReference>
<dbReference type="OrthoDB" id="291633at2"/>
<dbReference type="eggNOG" id="COG4249">
    <property type="taxonomic scope" value="Bacteria"/>
</dbReference>
<dbReference type="SUPFAM" id="SSF52129">
    <property type="entry name" value="Caspase-like"/>
    <property type="match status" value="1"/>
</dbReference>
<keyword evidence="4" id="KW-0378">Hydrolase</keyword>
<dbReference type="PROSITE" id="PS00018">
    <property type="entry name" value="EF_HAND_1"/>
    <property type="match status" value="1"/>
</dbReference>
<dbReference type="Gene3D" id="3.40.50.1460">
    <property type="match status" value="1"/>
</dbReference>
<dbReference type="InterPro" id="IPR029030">
    <property type="entry name" value="Caspase-like_dom_sf"/>
</dbReference>
<feature type="chain" id="PRO_5003940285" evidence="2">
    <location>
        <begin position="21"/>
        <end position="551"/>
    </location>
</feature>
<feature type="compositionally biased region" description="Pro residues" evidence="1">
    <location>
        <begin position="294"/>
        <end position="310"/>
    </location>
</feature>
<reference evidence="4 5" key="1">
    <citation type="submission" date="2012-02" db="EMBL/GenBank/DDBJ databases">
        <title>Complete sequence of chromosome of Singulisphaera acidiphila DSM 18658.</title>
        <authorList>
            <consortium name="US DOE Joint Genome Institute (JGI-PGF)"/>
            <person name="Lucas S."/>
            <person name="Copeland A."/>
            <person name="Lapidus A."/>
            <person name="Glavina del Rio T."/>
            <person name="Dalin E."/>
            <person name="Tice H."/>
            <person name="Bruce D."/>
            <person name="Goodwin L."/>
            <person name="Pitluck S."/>
            <person name="Peters L."/>
            <person name="Ovchinnikova G."/>
            <person name="Chertkov O."/>
            <person name="Kyrpides N."/>
            <person name="Mavromatis K."/>
            <person name="Ivanova N."/>
            <person name="Brettin T."/>
            <person name="Detter J.C."/>
            <person name="Han C."/>
            <person name="Larimer F."/>
            <person name="Land M."/>
            <person name="Hauser L."/>
            <person name="Markowitz V."/>
            <person name="Cheng J.-F."/>
            <person name="Hugenholtz P."/>
            <person name="Woyke T."/>
            <person name="Wu D."/>
            <person name="Tindall B."/>
            <person name="Pomrenke H."/>
            <person name="Brambilla E."/>
            <person name="Klenk H.-P."/>
            <person name="Eisen J.A."/>
        </authorList>
    </citation>
    <scope>NUCLEOTIDE SEQUENCE [LARGE SCALE GENOMIC DNA]</scope>
    <source>
        <strain evidence="5">ATCC BAA-1392 / DSM 18658 / VKM B-2454 / MOB10</strain>
    </source>
</reference>
<dbReference type="HOGENOM" id="CLU_494223_0_0_0"/>
<evidence type="ECO:0000313" key="5">
    <source>
        <dbReference type="Proteomes" id="UP000010798"/>
    </source>
</evidence>
<dbReference type="PANTHER" id="PTHR22576:SF37">
    <property type="entry name" value="MUCOSA-ASSOCIATED LYMPHOID TISSUE LYMPHOMA TRANSLOCATION PROTEIN 1"/>
    <property type="match status" value="1"/>
</dbReference>
<keyword evidence="2" id="KW-0732">Signal</keyword>
<feature type="signal peptide" evidence="2">
    <location>
        <begin position="1"/>
        <end position="20"/>
    </location>
</feature>